<name>A0ABQ6Q8F3_9BACT</name>
<evidence type="ECO:0000256" key="1">
    <source>
        <dbReference type="SAM" id="Phobius"/>
    </source>
</evidence>
<dbReference type="Pfam" id="PF19578">
    <property type="entry name" value="DUF6090"/>
    <property type="match status" value="1"/>
</dbReference>
<gene>
    <name evidence="2" type="ORF">Ataiwa_35600</name>
</gene>
<keyword evidence="1" id="KW-1133">Transmembrane helix</keyword>
<dbReference type="EMBL" id="BTPE01000016">
    <property type="protein sequence ID" value="GMQ35287.1"/>
    <property type="molecule type" value="Genomic_DNA"/>
</dbReference>
<keyword evidence="1" id="KW-0812">Transmembrane</keyword>
<keyword evidence="1" id="KW-0472">Membrane</keyword>
<organism evidence="2 3">
    <name type="scientific">Algoriphagus taiwanensis</name>
    <dbReference type="NCBI Taxonomy" id="1445656"/>
    <lineage>
        <taxon>Bacteria</taxon>
        <taxon>Pseudomonadati</taxon>
        <taxon>Bacteroidota</taxon>
        <taxon>Cytophagia</taxon>
        <taxon>Cytophagales</taxon>
        <taxon>Cyclobacteriaceae</taxon>
        <taxon>Algoriphagus</taxon>
    </lineage>
</organism>
<evidence type="ECO:0000313" key="2">
    <source>
        <dbReference type="EMBL" id="GMQ35287.1"/>
    </source>
</evidence>
<protein>
    <submittedName>
        <fullName evidence="2">Uncharacterized protein</fullName>
    </submittedName>
</protein>
<feature type="transmembrane region" description="Helical" evidence="1">
    <location>
        <begin position="21"/>
        <end position="42"/>
    </location>
</feature>
<accession>A0ABQ6Q8F3</accession>
<dbReference type="Proteomes" id="UP001307705">
    <property type="component" value="Unassembled WGS sequence"/>
</dbReference>
<comment type="caution">
    <text evidence="2">The sequence shown here is derived from an EMBL/GenBank/DDBJ whole genome shotgun (WGS) entry which is preliminary data.</text>
</comment>
<dbReference type="Gene3D" id="2.60.40.3620">
    <property type="match status" value="1"/>
</dbReference>
<evidence type="ECO:0000313" key="3">
    <source>
        <dbReference type="Proteomes" id="UP001307705"/>
    </source>
</evidence>
<dbReference type="CDD" id="cd12956">
    <property type="entry name" value="CBM_SusE-F_like"/>
    <property type="match status" value="1"/>
</dbReference>
<proteinExistence type="predicted"/>
<dbReference type="InterPro" id="IPR045749">
    <property type="entry name" value="DUF6090"/>
</dbReference>
<sequence length="348" mass="39744">MLNFFRSIRSSLMQEGKTGKYLKYALGEIILVTIGILIALQVNNWNEERKRQEEFALTIEQIYNVLEVEIQELLFIEYHSFQQNLYLDTLYNHQELLSPAMIPGILNYQEAEPSPFKTSIGFLLQNLKVKPGNTTEILLARDLTEYASFANLDFNRSEKLIKELLLAETIPTPDLIFGIGLNQGFLEMPGVFSETQILKSQAMITRPEVRAALIKAAVLHDSYSAEAFHIRELGEKLKGEIKKQFPQVKLLYENLGLVGDGSPNKDWGTDVPLVKISDEPSIWEAEIELVGGPVKFRENQTWNRNWGGRTFPEGHMDWQGPNIQVPAGKYRVILNLTEKTYEFQPLNP</sequence>
<keyword evidence="3" id="KW-1185">Reference proteome</keyword>
<reference evidence="2 3" key="1">
    <citation type="submission" date="2023-08" db="EMBL/GenBank/DDBJ databases">
        <title>Draft genome sequence of Algoriphagus taiwanensis.</title>
        <authorList>
            <person name="Takatani N."/>
            <person name="Hosokawa M."/>
            <person name="Sawabe T."/>
        </authorList>
    </citation>
    <scope>NUCLEOTIDE SEQUENCE [LARGE SCALE GENOMIC DNA]</scope>
    <source>
        <strain evidence="2 3">JCM 19755</strain>
    </source>
</reference>